<keyword evidence="3" id="KW-1185">Reference proteome</keyword>
<feature type="domain" description="Helitron helicase-like" evidence="1">
    <location>
        <begin position="17"/>
        <end position="98"/>
    </location>
</feature>
<evidence type="ECO:0000313" key="2">
    <source>
        <dbReference type="EMBL" id="GBP93879.1"/>
    </source>
</evidence>
<dbReference type="EMBL" id="BGZK01002431">
    <property type="protein sequence ID" value="GBP93879.1"/>
    <property type="molecule type" value="Genomic_DNA"/>
</dbReference>
<sequence>MHFMDNTEERLDRHQEINAAMKRAILQDLQQLLHEHHALVRLFEYFGAHAKCTERNAANMGRLTILLAMYIGSPHHMHEYTQDIMTYVRHYGLQHAHILIWLVERIQPDQIDDIICAEISDHEADPDLHDVTNMMTCVAPSIPNHHPNNFHGY</sequence>
<dbReference type="AlphaFoldDB" id="A0A4C2A3X7"/>
<protein>
    <recommendedName>
        <fullName evidence="1">Helitron helicase-like domain-containing protein</fullName>
    </recommendedName>
</protein>
<dbReference type="Pfam" id="PF14214">
    <property type="entry name" value="Helitron_like_N"/>
    <property type="match status" value="1"/>
</dbReference>
<evidence type="ECO:0000313" key="3">
    <source>
        <dbReference type="Proteomes" id="UP000299102"/>
    </source>
</evidence>
<dbReference type="InterPro" id="IPR025476">
    <property type="entry name" value="Helitron_helicase-like"/>
</dbReference>
<accession>A0A4C2A3X7</accession>
<evidence type="ECO:0000259" key="1">
    <source>
        <dbReference type="Pfam" id="PF14214"/>
    </source>
</evidence>
<dbReference type="OrthoDB" id="1728974at2759"/>
<gene>
    <name evidence="2" type="ORF">EVAR_56688_1</name>
</gene>
<organism evidence="2 3">
    <name type="scientific">Eumeta variegata</name>
    <name type="common">Bagworm moth</name>
    <name type="synonym">Eumeta japonica</name>
    <dbReference type="NCBI Taxonomy" id="151549"/>
    <lineage>
        <taxon>Eukaryota</taxon>
        <taxon>Metazoa</taxon>
        <taxon>Ecdysozoa</taxon>
        <taxon>Arthropoda</taxon>
        <taxon>Hexapoda</taxon>
        <taxon>Insecta</taxon>
        <taxon>Pterygota</taxon>
        <taxon>Neoptera</taxon>
        <taxon>Endopterygota</taxon>
        <taxon>Lepidoptera</taxon>
        <taxon>Glossata</taxon>
        <taxon>Ditrysia</taxon>
        <taxon>Tineoidea</taxon>
        <taxon>Psychidae</taxon>
        <taxon>Oiketicinae</taxon>
        <taxon>Eumeta</taxon>
    </lineage>
</organism>
<reference evidence="2 3" key="1">
    <citation type="journal article" date="2019" name="Commun. Biol.">
        <title>The bagworm genome reveals a unique fibroin gene that provides high tensile strength.</title>
        <authorList>
            <person name="Kono N."/>
            <person name="Nakamura H."/>
            <person name="Ohtoshi R."/>
            <person name="Tomita M."/>
            <person name="Numata K."/>
            <person name="Arakawa K."/>
        </authorList>
    </citation>
    <scope>NUCLEOTIDE SEQUENCE [LARGE SCALE GENOMIC DNA]</scope>
</reference>
<dbReference type="Proteomes" id="UP000299102">
    <property type="component" value="Unassembled WGS sequence"/>
</dbReference>
<proteinExistence type="predicted"/>
<name>A0A4C2A3X7_EUMVA</name>
<comment type="caution">
    <text evidence="2">The sequence shown here is derived from an EMBL/GenBank/DDBJ whole genome shotgun (WGS) entry which is preliminary data.</text>
</comment>